<dbReference type="PROSITE" id="PS50164">
    <property type="entry name" value="GIY_YIG"/>
    <property type="match status" value="1"/>
</dbReference>
<dbReference type="CDD" id="cd10456">
    <property type="entry name" value="GIY-YIG_UPF0213"/>
    <property type="match status" value="1"/>
</dbReference>
<evidence type="ECO:0000313" key="3">
    <source>
        <dbReference type="EMBL" id="GAF78839.1"/>
    </source>
</evidence>
<protein>
    <recommendedName>
        <fullName evidence="2">GIY-YIG domain-containing protein</fullName>
    </recommendedName>
</protein>
<dbReference type="InterPro" id="IPR050190">
    <property type="entry name" value="UPF0213_domain"/>
</dbReference>
<organism evidence="3">
    <name type="scientific">marine sediment metagenome</name>
    <dbReference type="NCBI Taxonomy" id="412755"/>
    <lineage>
        <taxon>unclassified sequences</taxon>
        <taxon>metagenomes</taxon>
        <taxon>ecological metagenomes</taxon>
    </lineage>
</organism>
<feature type="compositionally biased region" description="Polar residues" evidence="1">
    <location>
        <begin position="82"/>
        <end position="94"/>
    </location>
</feature>
<dbReference type="Pfam" id="PF01541">
    <property type="entry name" value="GIY-YIG"/>
    <property type="match status" value="1"/>
</dbReference>
<dbReference type="AlphaFoldDB" id="X0SCU1"/>
<dbReference type="SUPFAM" id="SSF82771">
    <property type="entry name" value="GIY-YIG endonuclease"/>
    <property type="match status" value="1"/>
</dbReference>
<dbReference type="InterPro" id="IPR000305">
    <property type="entry name" value="GIY-YIG_endonuc"/>
</dbReference>
<evidence type="ECO:0000256" key="1">
    <source>
        <dbReference type="SAM" id="MobiDB-lite"/>
    </source>
</evidence>
<sequence length="101" mass="11384">MAEEYYTYMVHCSDGTFYTGWSVDPERRVRAHNAGWGARYTKARRPVRLVHVERHASRGEAMRRELAIKRMTHAAKLRLVAQSSASGQDASCQCASGKARA</sequence>
<dbReference type="Gene3D" id="3.40.1440.10">
    <property type="entry name" value="GIY-YIG endonuclease"/>
    <property type="match status" value="1"/>
</dbReference>
<dbReference type="PANTHER" id="PTHR34477:SF1">
    <property type="entry name" value="UPF0213 PROTEIN YHBQ"/>
    <property type="match status" value="1"/>
</dbReference>
<feature type="region of interest" description="Disordered" evidence="1">
    <location>
        <begin position="82"/>
        <end position="101"/>
    </location>
</feature>
<reference evidence="3" key="1">
    <citation type="journal article" date="2014" name="Front. Microbiol.">
        <title>High frequency of phylogenetically diverse reductive dehalogenase-homologous genes in deep subseafloor sedimentary metagenomes.</title>
        <authorList>
            <person name="Kawai M."/>
            <person name="Futagami T."/>
            <person name="Toyoda A."/>
            <person name="Takaki Y."/>
            <person name="Nishi S."/>
            <person name="Hori S."/>
            <person name="Arai W."/>
            <person name="Tsubouchi T."/>
            <person name="Morono Y."/>
            <person name="Uchiyama I."/>
            <person name="Ito T."/>
            <person name="Fujiyama A."/>
            <person name="Inagaki F."/>
            <person name="Takami H."/>
        </authorList>
    </citation>
    <scope>NUCLEOTIDE SEQUENCE</scope>
    <source>
        <strain evidence="3">Expedition CK06-06</strain>
    </source>
</reference>
<proteinExistence type="predicted"/>
<gene>
    <name evidence="3" type="ORF">S01H1_08752</name>
</gene>
<dbReference type="PANTHER" id="PTHR34477">
    <property type="entry name" value="UPF0213 PROTEIN YHBQ"/>
    <property type="match status" value="1"/>
</dbReference>
<dbReference type="InterPro" id="IPR035901">
    <property type="entry name" value="GIY-YIG_endonuc_sf"/>
</dbReference>
<accession>X0SCU1</accession>
<comment type="caution">
    <text evidence="3">The sequence shown here is derived from an EMBL/GenBank/DDBJ whole genome shotgun (WGS) entry which is preliminary data.</text>
</comment>
<name>X0SCU1_9ZZZZ</name>
<feature type="domain" description="GIY-YIG" evidence="2">
    <location>
        <begin position="3"/>
        <end position="79"/>
    </location>
</feature>
<evidence type="ECO:0000259" key="2">
    <source>
        <dbReference type="PROSITE" id="PS50164"/>
    </source>
</evidence>
<dbReference type="EMBL" id="BARS01004477">
    <property type="protein sequence ID" value="GAF78839.1"/>
    <property type="molecule type" value="Genomic_DNA"/>
</dbReference>